<protein>
    <submittedName>
        <fullName evidence="9">Autotransporter</fullName>
    </submittedName>
</protein>
<comment type="similarity">
    <text evidence="2">Belongs to the auxin efflux carrier (TC 2.A.69) family.</text>
</comment>
<keyword evidence="5 8" id="KW-0812">Transmembrane</keyword>
<keyword evidence="6 8" id="KW-1133">Transmembrane helix</keyword>
<dbReference type="RefSeq" id="WP_112114762.1">
    <property type="nucleotide sequence ID" value="NZ_PRKZ01000001.1"/>
</dbReference>
<evidence type="ECO:0000313" key="9">
    <source>
        <dbReference type="EMBL" id="RAW52181.1"/>
    </source>
</evidence>
<evidence type="ECO:0000256" key="5">
    <source>
        <dbReference type="ARBA" id="ARBA00022692"/>
    </source>
</evidence>
<evidence type="ECO:0000256" key="3">
    <source>
        <dbReference type="ARBA" id="ARBA00022448"/>
    </source>
</evidence>
<keyword evidence="4" id="KW-1003">Cell membrane</keyword>
<evidence type="ECO:0000256" key="4">
    <source>
        <dbReference type="ARBA" id="ARBA00022475"/>
    </source>
</evidence>
<dbReference type="InterPro" id="IPR038770">
    <property type="entry name" value="Na+/solute_symporter_sf"/>
</dbReference>
<evidence type="ECO:0000313" key="10">
    <source>
        <dbReference type="Proteomes" id="UP000251634"/>
    </source>
</evidence>
<gene>
    <name evidence="9" type="ORF">C4N25_01875</name>
</gene>
<dbReference type="Pfam" id="PF03547">
    <property type="entry name" value="Mem_trans"/>
    <property type="match status" value="1"/>
</dbReference>
<comment type="subcellular location">
    <subcellularLocation>
        <location evidence="1">Cell membrane</location>
        <topology evidence="1">Multi-pass membrane protein</topology>
    </subcellularLocation>
</comment>
<dbReference type="AlphaFoldDB" id="A0A329TQY6"/>
<dbReference type="PANTHER" id="PTHR36838:SF1">
    <property type="entry name" value="SLR1864 PROTEIN"/>
    <property type="match status" value="1"/>
</dbReference>
<evidence type="ECO:0000256" key="6">
    <source>
        <dbReference type="ARBA" id="ARBA00022989"/>
    </source>
</evidence>
<name>A0A329TQY6_9FIRM</name>
<feature type="transmembrane region" description="Helical" evidence="8">
    <location>
        <begin position="205"/>
        <end position="225"/>
    </location>
</feature>
<organism evidence="9 10">
    <name type="scientific">Faecalibacterium prausnitzii</name>
    <dbReference type="NCBI Taxonomy" id="853"/>
    <lineage>
        <taxon>Bacteria</taxon>
        <taxon>Bacillati</taxon>
        <taxon>Bacillota</taxon>
        <taxon>Clostridia</taxon>
        <taxon>Eubacteriales</taxon>
        <taxon>Oscillospiraceae</taxon>
        <taxon>Faecalibacterium</taxon>
    </lineage>
</organism>
<feature type="transmembrane region" description="Helical" evidence="8">
    <location>
        <begin position="264"/>
        <end position="285"/>
    </location>
</feature>
<dbReference type="GO" id="GO:0055085">
    <property type="term" value="P:transmembrane transport"/>
    <property type="evidence" value="ECO:0007669"/>
    <property type="project" value="InterPro"/>
</dbReference>
<feature type="transmembrane region" description="Helical" evidence="8">
    <location>
        <begin position="178"/>
        <end position="199"/>
    </location>
</feature>
<proteinExistence type="inferred from homology"/>
<keyword evidence="3" id="KW-0813">Transport</keyword>
<evidence type="ECO:0000256" key="1">
    <source>
        <dbReference type="ARBA" id="ARBA00004651"/>
    </source>
</evidence>
<comment type="caution">
    <text evidence="9">The sequence shown here is derived from an EMBL/GenBank/DDBJ whole genome shotgun (WGS) entry which is preliminary data.</text>
</comment>
<sequence>MEQFFSLLTLQAQLALLMIIGIWFSKKGIINDQGRKCLTDLVIDIILPCNILQSFRIDLTLDMLRSALSILIVSIVLQLFYGVFCAAAYNHSSCTRKAVLQYGTVCTNAAFLGNAITEGIFGAEGLMLTSIFLIPQRMAMWSVGVSYFMHGAGASPTTPEEKRAHRKAVILKTIRHPCIVAVVLGMVLLLTQCPLPTFLGNTIKSVSVCNTGMSMILIGAIIGSSDINLRNLLDRDTVLYCLIRLGIIPLLVLLACRVARVNDFVTIISVILSGMPMGGTTAILAEKYNGDSAFASKCVAVSTALSLITTPLWCLVA</sequence>
<dbReference type="Gene3D" id="1.20.1530.20">
    <property type="match status" value="1"/>
</dbReference>
<dbReference type="Proteomes" id="UP000251634">
    <property type="component" value="Unassembled WGS sequence"/>
</dbReference>
<dbReference type="EMBL" id="PRKZ01000001">
    <property type="protein sequence ID" value="RAW52181.1"/>
    <property type="molecule type" value="Genomic_DNA"/>
</dbReference>
<dbReference type="PANTHER" id="PTHR36838">
    <property type="entry name" value="AUXIN EFFLUX CARRIER FAMILY PROTEIN"/>
    <property type="match status" value="1"/>
</dbReference>
<dbReference type="GO" id="GO:0005886">
    <property type="term" value="C:plasma membrane"/>
    <property type="evidence" value="ECO:0007669"/>
    <property type="project" value="UniProtKB-SubCell"/>
</dbReference>
<feature type="transmembrane region" description="Helical" evidence="8">
    <location>
        <begin position="67"/>
        <end position="89"/>
    </location>
</feature>
<feature type="transmembrane region" description="Helical" evidence="8">
    <location>
        <begin position="237"/>
        <end position="258"/>
    </location>
</feature>
<dbReference type="InterPro" id="IPR004776">
    <property type="entry name" value="Mem_transp_PIN-like"/>
</dbReference>
<reference evidence="9 10" key="1">
    <citation type="submission" date="2018-02" db="EMBL/GenBank/DDBJ databases">
        <title>Complete genome sequencing of Faecalibacterium prausnitzii strains isolated from the human gut.</title>
        <authorList>
            <person name="Fitzgerald B.C."/>
            <person name="Shkoporov A.N."/>
            <person name="Ross P.R."/>
            <person name="Hill C."/>
        </authorList>
    </citation>
    <scope>NUCLEOTIDE SEQUENCE [LARGE SCALE GENOMIC DNA]</scope>
    <source>
        <strain evidence="9 10">APC942/8-14-2</strain>
    </source>
</reference>
<keyword evidence="7 8" id="KW-0472">Membrane</keyword>
<evidence type="ECO:0000256" key="2">
    <source>
        <dbReference type="ARBA" id="ARBA00010145"/>
    </source>
</evidence>
<evidence type="ECO:0000256" key="7">
    <source>
        <dbReference type="ARBA" id="ARBA00023136"/>
    </source>
</evidence>
<accession>A0A329TQY6</accession>
<feature type="transmembrane region" description="Helical" evidence="8">
    <location>
        <begin position="6"/>
        <end position="25"/>
    </location>
</feature>
<evidence type="ECO:0000256" key="8">
    <source>
        <dbReference type="SAM" id="Phobius"/>
    </source>
</evidence>
<feature type="transmembrane region" description="Helical" evidence="8">
    <location>
        <begin position="110"/>
        <end position="133"/>
    </location>
</feature>